<organism evidence="13 14">
    <name type="scientific">Candidatus Ryanbacteria bacterium RIFCSPLOWO2_01_FULL_48_26</name>
    <dbReference type="NCBI Taxonomy" id="1802126"/>
    <lineage>
        <taxon>Bacteria</taxon>
        <taxon>Candidatus Ryaniibacteriota</taxon>
    </lineage>
</organism>
<dbReference type="AlphaFoldDB" id="A0A1G2GR38"/>
<dbReference type="SUPFAM" id="SSF55979">
    <property type="entry name" value="DNA clamp"/>
    <property type="match status" value="3"/>
</dbReference>
<evidence type="ECO:0000256" key="5">
    <source>
        <dbReference type="ARBA" id="ARBA00022695"/>
    </source>
</evidence>
<accession>A0A1G2GR38</accession>
<gene>
    <name evidence="13" type="ORF">A3B25_03980</name>
</gene>
<dbReference type="Gene3D" id="3.10.150.10">
    <property type="entry name" value="DNA Polymerase III, subunit A, domain 2"/>
    <property type="match status" value="1"/>
</dbReference>
<evidence type="ECO:0000256" key="6">
    <source>
        <dbReference type="ARBA" id="ARBA00022705"/>
    </source>
</evidence>
<evidence type="ECO:0000313" key="14">
    <source>
        <dbReference type="Proteomes" id="UP000179106"/>
    </source>
</evidence>
<comment type="subunit">
    <text evidence="9">Forms a ring-shaped head-to-tail homodimer around DNA.</text>
</comment>
<evidence type="ECO:0000256" key="3">
    <source>
        <dbReference type="ARBA" id="ARBA00022490"/>
    </source>
</evidence>
<evidence type="ECO:0000259" key="12">
    <source>
        <dbReference type="Pfam" id="PF02768"/>
    </source>
</evidence>
<keyword evidence="8" id="KW-0238">DNA-binding</keyword>
<evidence type="ECO:0000256" key="8">
    <source>
        <dbReference type="ARBA" id="ARBA00023125"/>
    </source>
</evidence>
<protein>
    <recommendedName>
        <fullName evidence="9">Beta sliding clamp</fullName>
    </recommendedName>
</protein>
<dbReference type="GO" id="GO:0006271">
    <property type="term" value="P:DNA strand elongation involved in DNA replication"/>
    <property type="evidence" value="ECO:0007669"/>
    <property type="project" value="TreeGrafter"/>
</dbReference>
<feature type="domain" description="DNA polymerase III beta sliding clamp C-terminal" evidence="12">
    <location>
        <begin position="249"/>
        <end position="364"/>
    </location>
</feature>
<dbReference type="Pfam" id="PF02767">
    <property type="entry name" value="DNA_pol3_beta_2"/>
    <property type="match status" value="1"/>
</dbReference>
<dbReference type="GO" id="GO:0003677">
    <property type="term" value="F:DNA binding"/>
    <property type="evidence" value="ECO:0007669"/>
    <property type="project" value="UniProtKB-UniRule"/>
</dbReference>
<dbReference type="STRING" id="1802126.A3B25_03980"/>
<dbReference type="GO" id="GO:0005737">
    <property type="term" value="C:cytoplasm"/>
    <property type="evidence" value="ECO:0007669"/>
    <property type="project" value="UniProtKB-SubCell"/>
</dbReference>
<dbReference type="PIRSF" id="PIRSF000804">
    <property type="entry name" value="DNA_pol_III_b"/>
    <property type="match status" value="1"/>
</dbReference>
<evidence type="ECO:0000256" key="9">
    <source>
        <dbReference type="PIRNR" id="PIRNR000804"/>
    </source>
</evidence>
<keyword evidence="7 9" id="KW-0239">DNA-directed DNA polymerase</keyword>
<dbReference type="NCBIfam" id="TIGR00663">
    <property type="entry name" value="dnan"/>
    <property type="match status" value="1"/>
</dbReference>
<name>A0A1G2GR38_9BACT</name>
<evidence type="ECO:0000256" key="4">
    <source>
        <dbReference type="ARBA" id="ARBA00022679"/>
    </source>
</evidence>
<dbReference type="EMBL" id="MHNW01000043">
    <property type="protein sequence ID" value="OGZ52589.1"/>
    <property type="molecule type" value="Genomic_DNA"/>
</dbReference>
<dbReference type="InterPro" id="IPR022635">
    <property type="entry name" value="DNA_polIII_beta_C"/>
</dbReference>
<dbReference type="Gene3D" id="3.70.10.10">
    <property type="match status" value="1"/>
</dbReference>
<dbReference type="PANTHER" id="PTHR30478:SF0">
    <property type="entry name" value="BETA SLIDING CLAMP"/>
    <property type="match status" value="1"/>
</dbReference>
<dbReference type="GO" id="GO:0008408">
    <property type="term" value="F:3'-5' exonuclease activity"/>
    <property type="evidence" value="ECO:0007669"/>
    <property type="project" value="InterPro"/>
</dbReference>
<comment type="subcellular location">
    <subcellularLocation>
        <location evidence="1 9">Cytoplasm</location>
    </subcellularLocation>
</comment>
<reference evidence="13 14" key="1">
    <citation type="journal article" date="2016" name="Nat. Commun.">
        <title>Thousands of microbial genomes shed light on interconnected biogeochemical processes in an aquifer system.</title>
        <authorList>
            <person name="Anantharaman K."/>
            <person name="Brown C.T."/>
            <person name="Hug L.A."/>
            <person name="Sharon I."/>
            <person name="Castelle C.J."/>
            <person name="Probst A.J."/>
            <person name="Thomas B.C."/>
            <person name="Singh A."/>
            <person name="Wilkins M.J."/>
            <person name="Karaoz U."/>
            <person name="Brodie E.L."/>
            <person name="Williams K.H."/>
            <person name="Hubbard S.S."/>
            <person name="Banfield J.F."/>
        </authorList>
    </citation>
    <scope>NUCLEOTIDE SEQUENCE [LARGE SCALE GENOMIC DNA]</scope>
</reference>
<dbReference type="InterPro" id="IPR022637">
    <property type="entry name" value="DNA_polIII_beta_cen"/>
</dbReference>
<dbReference type="Pfam" id="PF02768">
    <property type="entry name" value="DNA_pol3_beta_3"/>
    <property type="match status" value="1"/>
</dbReference>
<evidence type="ECO:0000313" key="13">
    <source>
        <dbReference type="EMBL" id="OGZ52589.1"/>
    </source>
</evidence>
<dbReference type="InterPro" id="IPR046938">
    <property type="entry name" value="DNA_clamp_sf"/>
</dbReference>
<comment type="similarity">
    <text evidence="2 9">Belongs to the beta sliding clamp family.</text>
</comment>
<dbReference type="CDD" id="cd00140">
    <property type="entry name" value="beta_clamp"/>
    <property type="match status" value="1"/>
</dbReference>
<keyword evidence="3 9" id="KW-0963">Cytoplasm</keyword>
<evidence type="ECO:0000256" key="7">
    <source>
        <dbReference type="ARBA" id="ARBA00022932"/>
    </source>
</evidence>
<proteinExistence type="inferred from homology"/>
<comment type="function">
    <text evidence="9">Confers DNA tethering and processivity to DNA polymerases and other proteins. Acts as a clamp, forming a ring around DNA (a reaction catalyzed by the clamp-loading complex) which diffuses in an ATP-independent manner freely and bidirectionally along dsDNA. Initially characterized for its ability to contact the catalytic subunit of DNA polymerase III (Pol III), a complex, multichain enzyme responsible for most of the replicative synthesis in bacteria; Pol III exhibits 3'-5' exonuclease proofreading activity. The beta chain is required for initiation of replication as well as for processivity of DNA replication.</text>
</comment>
<evidence type="ECO:0000256" key="2">
    <source>
        <dbReference type="ARBA" id="ARBA00010752"/>
    </source>
</evidence>
<sequence length="370" mass="41263">MKFVIIKDNLQDALGVVEKIESENVNLPILKNCLLSAENNGIKITATNLEIAVSCATTGRVIQEGKYTAPIKLLSSIINNIQSDRLNIEQKETKIEIKTDNYEAVIQGISPDEFPPTPKIKNQEFFIEIKASTLKDAVGQILVSSQQNDLRPELNSILLDFSITALKFVATDSFRLSEKTITPEQFESNHNENFKLLIPLKTVGYLLRAFKDEEVVRIYHDENQILFKTTGVEILSRLIEGNFPDYAGIIPKKFTTEIIVKKNDFLNALKLISVFSNKSNEVKLLVQENKKIVEISSQSDALGENKYILSGKIKGGAQEIVFNWRYVGDALKALKTEEVFMGINGEGDPAEIKSAGDGSYFYILKPIAGA</sequence>
<dbReference type="GO" id="GO:0003887">
    <property type="term" value="F:DNA-directed DNA polymerase activity"/>
    <property type="evidence" value="ECO:0007669"/>
    <property type="project" value="UniProtKB-UniRule"/>
</dbReference>
<evidence type="ECO:0000256" key="1">
    <source>
        <dbReference type="ARBA" id="ARBA00004496"/>
    </source>
</evidence>
<dbReference type="SMART" id="SM00480">
    <property type="entry name" value="POL3Bc"/>
    <property type="match status" value="1"/>
</dbReference>
<comment type="caution">
    <text evidence="13">The sequence shown here is derived from an EMBL/GenBank/DDBJ whole genome shotgun (WGS) entry which is preliminary data.</text>
</comment>
<dbReference type="Proteomes" id="UP000179106">
    <property type="component" value="Unassembled WGS sequence"/>
</dbReference>
<keyword evidence="5 9" id="KW-0548">Nucleotidyltransferase</keyword>
<keyword evidence="4 9" id="KW-0808">Transferase</keyword>
<dbReference type="InterPro" id="IPR022634">
    <property type="entry name" value="DNA_polIII_beta_N"/>
</dbReference>
<dbReference type="GO" id="GO:0009360">
    <property type="term" value="C:DNA polymerase III complex"/>
    <property type="evidence" value="ECO:0007669"/>
    <property type="project" value="InterPro"/>
</dbReference>
<feature type="domain" description="DNA polymerase III beta sliding clamp N-terminal" evidence="10">
    <location>
        <begin position="1"/>
        <end position="116"/>
    </location>
</feature>
<keyword evidence="6 9" id="KW-0235">DNA replication</keyword>
<feature type="domain" description="DNA polymerase III beta sliding clamp central" evidence="11">
    <location>
        <begin position="129"/>
        <end position="245"/>
    </location>
</feature>
<dbReference type="Pfam" id="PF00712">
    <property type="entry name" value="DNA_pol3_beta"/>
    <property type="match status" value="1"/>
</dbReference>
<dbReference type="InterPro" id="IPR001001">
    <property type="entry name" value="DNA_polIII_beta"/>
</dbReference>
<evidence type="ECO:0000259" key="11">
    <source>
        <dbReference type="Pfam" id="PF02767"/>
    </source>
</evidence>
<evidence type="ECO:0000259" key="10">
    <source>
        <dbReference type="Pfam" id="PF00712"/>
    </source>
</evidence>
<dbReference type="PANTHER" id="PTHR30478">
    <property type="entry name" value="DNA POLYMERASE III SUBUNIT BETA"/>
    <property type="match status" value="1"/>
</dbReference>